<accession>A0AC35TFK6</accession>
<reference evidence="2" key="1">
    <citation type="submission" date="2016-11" db="UniProtKB">
        <authorList>
            <consortium name="WormBaseParasite"/>
        </authorList>
    </citation>
    <scope>IDENTIFICATION</scope>
    <source>
        <strain evidence="2">KR3021</strain>
    </source>
</reference>
<evidence type="ECO:0000313" key="1">
    <source>
        <dbReference type="Proteomes" id="UP000095286"/>
    </source>
</evidence>
<sequence>MGDADDYAPQMDYMSMENNGQNTPINSMYSQQHHQQHMGYPTPNHVPIMQQQQPIHHQQPPIPAPPKVKKTRKKAEKGGAILANNVPQPLPPSFPMQGMGQGHRGPPVGQNWNNGYPGNGPYNQQRPPQYPNQGPPPANNAYPVPSPAYPHQHSNPQMMPVAPPNQAPYYGQQPPQNPYYNQPQQTYPPQNAVPTAYNYPEVTPPTPYYLNQGITQPQQQTPPNYYGNGPAMMVQNNIQTDWQQQPNPQQSAPQPSPHLRYPSQPSASAAPAPPPPAQPQTQSMVYQLQAEARDLDSKLQILYNSPPSNEGTTQIHHLMQRLNLIRSQMGLTNPLPVHQPHQQHQQNNYNQTLNPGHHPTQQPSLPPQNHHEGKNVALMQTEANQVQVNITPSENSGKMLISVYHQYQQKSGNSQAKVNNHQNGYPPCSSSNSSIGSACSKESLVPPEPTPSTNNSYDRKPRSVQQYREDVVEEEGEEVKEEFRREVTPGYDPLAKNTKPIQEIEEEQDKDEKEKEEVVEDEVEKEELEDVKVVKTEDTFEEPFVAEEDLSNSMDVDEAPVNEVPEVKPSPFLTPLTAVEKPKKKGASKGRKGPPTPKTSASRKKRKNVWEGEEEDDDAYYVSESARKKKAKRPKVSSSELSNLDSLPDDLIEKRRSGRKGGEKNYIEHKIEQDEDLMEPVENVEAVEIVKAEVLWIVEKVLSHRMGKRVEVILEKKVQEDVGKEVEEVVASIEDQVIKMEAIGDTCEDITTHNSIAENPIADDSIADDSIAEDSIAQNSVSKEPTLEQVAPVMPTEEIEVEEFFVKYKQKSYIHCKWQTLEELELDDKRVENKLKRYKQKLADAPFQNFDEDLFNADYVIVERVVDMFVVEDEMHYFCKWRQLSYDECTWELIENVPSKAIEEYHARNKVDPLKKVDKAKPTQGEWTRLPEDKMYKDGNTLREYQYEGVNWLTYCYFNQRNCMLADEMGLGKTVQSITFLQEVYDYGIRGPFLIVVPLSTLHNWEREFETWTDMNVIVYHGAAKSREIVQQYEFYYSDEMNKAKRNIVKFDVLITTFEMVVSDCEILKKIPYRICIIDEAHRLKNRNCKLIQGGFSAIRMEHRVLLTGTPLQNNIQELFSLLNFLEPTQFSSSGSFLEQFGDCQTEEQVQKIQDILKPMMLRRLKEDVEKTLKPKEEVIIEVQLSSIQKKYYRAILEKNFTHLCKGTSQPSLMNIAMELRKCCNHPFLVNSAEDNILNEMRVTSKHLSEEEIQFQALIQSSGKLVLCDKLLPKLRSDGNKVLIFSQMVKVLDLLEEYLIHKSYPFERIDGNIRGDMRQAAIDRFQKKDSDKFVFLLCTRAGGLGINLTAADTVIIFDSDFNPQADRQSIARSHRIGQKKVVKIYRLITTNTYEREMFEKANLKLGLDKAVLQSLNPKDNNPQMSRKEVEDLLKKGAYGSIMDDESEENKFNEEDIDTILSRRTQTILIDGGVKGSTFSKATFSSSTSDDIDINDPLFWAKWADKAQIDTEIAKESDLIIDEPRNRRKRFEGNVYKNKDTTQDSDEDATSKDGSRSGGNNDRNKRTSKRKRGTEDVEDCSSFLPDELNFNKQDYFKVEKLLNCWGWGRWDLVKKNTDLQLSENEIEHIARTLLLHCVREFRGDEKVREFIWRIIIPKEVDPEKELKSGPEGYSTGWAASPEYNPPALALDGGFQRHIHRHANRLLQRVYYLYLLSKFMINEKSEQLMDLSKSFEDIELAIPQIIDPVNENWNGDADKCLLIGIFRHGMENYDLIKADPTLLFATKNLEIPTTQELNARFKKLLIHFQKSLEAALLQQQQAHMFKAYKWPKNEEADFMRVLRIYGVKDSQTASVIIDWGRFKELSSCLHNKTDADMLEHLYCVLALCSKLQGAEIQAADVKRATMVDQIDLKKASALMNRLHLLRKIHAIVVAGFDKSKQLLDLCQFDGMPQGWARNHDYEVLKVAHNHGIDNLHTNCLEIDDFKDIVVEEKTLLKRLIDICSTVETGACNLNGDLSLLDDSEEPAKAPELKPKAKSRRKETVKASASPHPASTTAANDSDMNEQEKMRNLMHQNFVQKMDQSFLQKMDQNSLAALSMMAQAQMMQQAVTTSSGSSSSSMNATAMAYQQAQLQQLMTLAALSNAGQIPANMLQGLMAQMVGAQTSAAQQASTSSSTPSTSKAKPGPSSEEALNLSKKEKDAKTPAANNDASSLSELSFQELLALANLPPDTKIPVVHKENDSKLTMAQSPMLKHLEEWLKGNSSYKVDVATLATSKMSNSLVTGSTPKQGEAKPKLVDNKHDNKHDNTPINVFHKSSGQNVDKDNCPPLKNLAAWLDKHPDFNVHSSQSTIVKTKLPKMYFDRIGGENAGMSSIEALQMQMLLQSSQMMNPLMGGYNPYGALMQGSGMMSDQATMLALAAAQYQAAAQAASGKGWSGVGGTGKATTPATSSAGGSTSKSSGSASAKEAQQLQELFSNPQVLQAMMGGGASNGMQMQQLQQLLQLESLNAQIQAANKAQAAATSTAAGNQALASLVAQFQQGAASASAQSSNPGTPQSSSSGSLKKKSKLNAVVDKLTPKE</sequence>
<name>A0AC35TFK6_9BILA</name>
<evidence type="ECO:0000313" key="2">
    <source>
        <dbReference type="WBParaSite" id="RSKR_0000002600.1"/>
    </source>
</evidence>
<organism evidence="1 2">
    <name type="scientific">Rhabditophanes sp. KR3021</name>
    <dbReference type="NCBI Taxonomy" id="114890"/>
    <lineage>
        <taxon>Eukaryota</taxon>
        <taxon>Metazoa</taxon>
        <taxon>Ecdysozoa</taxon>
        <taxon>Nematoda</taxon>
        <taxon>Chromadorea</taxon>
        <taxon>Rhabditida</taxon>
        <taxon>Tylenchina</taxon>
        <taxon>Panagrolaimomorpha</taxon>
        <taxon>Strongyloidoidea</taxon>
        <taxon>Alloionematidae</taxon>
        <taxon>Rhabditophanes</taxon>
    </lineage>
</organism>
<dbReference type="Proteomes" id="UP000095286">
    <property type="component" value="Unplaced"/>
</dbReference>
<dbReference type="WBParaSite" id="RSKR_0000002600.1">
    <property type="protein sequence ID" value="RSKR_0000002600.1"/>
    <property type="gene ID" value="RSKR_0000002600"/>
</dbReference>
<protein>
    <submittedName>
        <fullName evidence="2">Chromo domain-containing protein</fullName>
    </submittedName>
</protein>
<proteinExistence type="predicted"/>